<reference evidence="2" key="1">
    <citation type="submission" date="2020-09" db="EMBL/GenBank/DDBJ databases">
        <title>Genome-Enabled Discovery of Anthraquinone Biosynthesis in Senna tora.</title>
        <authorList>
            <person name="Kang S.-H."/>
            <person name="Pandey R.P."/>
            <person name="Lee C.-M."/>
            <person name="Sim J.-S."/>
            <person name="Jeong J.-T."/>
            <person name="Choi B.-S."/>
            <person name="Jung M."/>
            <person name="Ginzburg D."/>
            <person name="Zhao K."/>
            <person name="Won S.Y."/>
            <person name="Oh T.-J."/>
            <person name="Yu Y."/>
            <person name="Kim N.-H."/>
            <person name="Lee O.R."/>
            <person name="Lee T.-H."/>
            <person name="Bashyal P."/>
            <person name="Kim T.-S."/>
            <person name="Lee W.-H."/>
            <person name="Kawkins C."/>
            <person name="Kim C.-K."/>
            <person name="Kim J.S."/>
            <person name="Ahn B.O."/>
            <person name="Rhee S.Y."/>
            <person name="Sohng J.K."/>
        </authorList>
    </citation>
    <scope>NUCLEOTIDE SEQUENCE</scope>
    <source>
        <tissue evidence="2">Leaf</tissue>
    </source>
</reference>
<dbReference type="PANTHER" id="PTHR23272">
    <property type="entry name" value="BED FINGER-RELATED"/>
    <property type="match status" value="1"/>
</dbReference>
<accession>A0A834TGD7</accession>
<dbReference type="AlphaFoldDB" id="A0A834TGD7"/>
<protein>
    <submittedName>
        <fullName evidence="2">Zinc finger BED domain-containing protein RICESLEEPER 2-like</fullName>
    </submittedName>
</protein>
<dbReference type="GO" id="GO:0046983">
    <property type="term" value="F:protein dimerization activity"/>
    <property type="evidence" value="ECO:0007669"/>
    <property type="project" value="InterPro"/>
</dbReference>
<evidence type="ECO:0000259" key="1">
    <source>
        <dbReference type="Pfam" id="PF05699"/>
    </source>
</evidence>
<evidence type="ECO:0000313" key="3">
    <source>
        <dbReference type="Proteomes" id="UP000634136"/>
    </source>
</evidence>
<comment type="caution">
    <text evidence="2">The sequence shown here is derived from an EMBL/GenBank/DDBJ whole genome shotgun (WGS) entry which is preliminary data.</text>
</comment>
<dbReference type="EMBL" id="JAAIUW010000008">
    <property type="protein sequence ID" value="KAF7820676.1"/>
    <property type="molecule type" value="Genomic_DNA"/>
</dbReference>
<dbReference type="PANTHER" id="PTHR23272:SF193">
    <property type="entry name" value="OS07G0624100 PROTEIN"/>
    <property type="match status" value="1"/>
</dbReference>
<keyword evidence="3" id="KW-1185">Reference proteome</keyword>
<feature type="domain" description="HAT C-terminal dimerisation" evidence="1">
    <location>
        <begin position="1"/>
        <end position="41"/>
    </location>
</feature>
<dbReference type="Proteomes" id="UP000634136">
    <property type="component" value="Unassembled WGS sequence"/>
</dbReference>
<dbReference type="InterPro" id="IPR012337">
    <property type="entry name" value="RNaseH-like_sf"/>
</dbReference>
<name>A0A834TGD7_9FABA</name>
<sequence>MPVSTVASESDFSTGGRVLNVFRSSLSPKMTEAFICTQNWLSPTEFNFNDRDFDQHEETDSIASFKFYVSGESTVTEDVNIRFSAVGYYPVFDSSAGVLLIGY</sequence>
<evidence type="ECO:0000313" key="2">
    <source>
        <dbReference type="EMBL" id="KAF7820676.1"/>
    </source>
</evidence>
<proteinExistence type="predicted"/>
<organism evidence="2 3">
    <name type="scientific">Senna tora</name>
    <dbReference type="NCBI Taxonomy" id="362788"/>
    <lineage>
        <taxon>Eukaryota</taxon>
        <taxon>Viridiplantae</taxon>
        <taxon>Streptophyta</taxon>
        <taxon>Embryophyta</taxon>
        <taxon>Tracheophyta</taxon>
        <taxon>Spermatophyta</taxon>
        <taxon>Magnoliopsida</taxon>
        <taxon>eudicotyledons</taxon>
        <taxon>Gunneridae</taxon>
        <taxon>Pentapetalae</taxon>
        <taxon>rosids</taxon>
        <taxon>fabids</taxon>
        <taxon>Fabales</taxon>
        <taxon>Fabaceae</taxon>
        <taxon>Caesalpinioideae</taxon>
        <taxon>Cassia clade</taxon>
        <taxon>Senna</taxon>
    </lineage>
</organism>
<gene>
    <name evidence="2" type="ORF">G2W53_026131</name>
</gene>
<dbReference type="Pfam" id="PF05699">
    <property type="entry name" value="Dimer_Tnp_hAT"/>
    <property type="match status" value="1"/>
</dbReference>
<dbReference type="InterPro" id="IPR008906">
    <property type="entry name" value="HATC_C_dom"/>
</dbReference>
<dbReference type="SUPFAM" id="SSF53098">
    <property type="entry name" value="Ribonuclease H-like"/>
    <property type="match status" value="1"/>
</dbReference>
<dbReference type="OrthoDB" id="1435627at2759"/>